<reference evidence="1" key="1">
    <citation type="submission" date="2019-09" db="EMBL/GenBank/DDBJ databases">
        <title>Characterisation of the sponge microbiome using genome-centric metagenomics.</title>
        <authorList>
            <person name="Engelberts J.P."/>
            <person name="Robbins S.J."/>
            <person name="De Goeij J.M."/>
            <person name="Aranda M."/>
            <person name="Bell S.C."/>
            <person name="Webster N.S."/>
        </authorList>
    </citation>
    <scope>NUCLEOTIDE SEQUENCE</scope>
    <source>
        <strain evidence="1">SB0675_bin_29</strain>
    </source>
</reference>
<organism evidence="1">
    <name type="scientific">Caldilineaceae bacterium SB0675_bin_29</name>
    <dbReference type="NCBI Taxonomy" id="2605266"/>
    <lineage>
        <taxon>Bacteria</taxon>
        <taxon>Bacillati</taxon>
        <taxon>Chloroflexota</taxon>
        <taxon>Caldilineae</taxon>
        <taxon>Caldilineales</taxon>
        <taxon>Caldilineaceae</taxon>
    </lineage>
</organism>
<dbReference type="EMBL" id="VYDA01000182">
    <property type="protein sequence ID" value="MYH61086.1"/>
    <property type="molecule type" value="Genomic_DNA"/>
</dbReference>
<evidence type="ECO:0000313" key="1">
    <source>
        <dbReference type="EMBL" id="MYH61086.1"/>
    </source>
</evidence>
<proteinExistence type="predicted"/>
<dbReference type="Pfam" id="PF18163">
    <property type="entry name" value="LD_cluster2"/>
    <property type="match status" value="1"/>
</dbReference>
<dbReference type="AlphaFoldDB" id="A0A6B1G0Y4"/>
<protein>
    <submittedName>
        <fullName evidence="1">Uncharacterized protein</fullName>
    </submittedName>
</protein>
<comment type="caution">
    <text evidence="1">The sequence shown here is derived from an EMBL/GenBank/DDBJ whole genome shotgun (WGS) entry which is preliminary data.</text>
</comment>
<gene>
    <name evidence="1" type="ORF">F4148_04805</name>
</gene>
<sequence length="277" mass="30411">MAYIPTIAGRTVAISVSESPDMSVLGLSNAHLRDAMDRLALHLLASGARLAYGGDLREDGFTDLLFELVSRYQRETSKVRIGVTNYLAWPVHVSKEADELEEISHSLAGTGELVCLTQDGHRLELSEWNQRELHQPTDEEWATGLTAMRRVMHGATQARIVLGGRVTDYKGDMPGIAEEALLSLREGQPLFLLGGFGGCARDIAETLGLVKCRASSYLDWLGRQKFEGFSSSDLSNGLSEKENATLARTPHIDQAIVLVLRGLHRLNLLKENGDESN</sequence>
<dbReference type="InterPro" id="IPR041160">
    <property type="entry name" value="LD_cluster2"/>
</dbReference>
<name>A0A6B1G0Y4_9CHLR</name>
<accession>A0A6B1G0Y4</accession>